<organism evidence="13 14">
    <name type="scientific">Hanseniaspora opuntiae</name>
    <dbReference type="NCBI Taxonomy" id="211096"/>
    <lineage>
        <taxon>Eukaryota</taxon>
        <taxon>Fungi</taxon>
        <taxon>Dikarya</taxon>
        <taxon>Ascomycota</taxon>
        <taxon>Saccharomycotina</taxon>
        <taxon>Saccharomycetes</taxon>
        <taxon>Saccharomycodales</taxon>
        <taxon>Saccharomycodaceae</taxon>
        <taxon>Hanseniaspora</taxon>
    </lineage>
</organism>
<dbReference type="SUPFAM" id="SSF53098">
    <property type="entry name" value="Ribonuclease H-like"/>
    <property type="match status" value="1"/>
</dbReference>
<dbReference type="GO" id="GO:0003676">
    <property type="term" value="F:nucleic acid binding"/>
    <property type="evidence" value="ECO:0007669"/>
    <property type="project" value="InterPro"/>
</dbReference>
<comment type="subcellular location">
    <subcellularLocation>
        <location evidence="2">Cytoplasm</location>
    </subcellularLocation>
    <subcellularLocation>
        <location evidence="1">Nucleus</location>
    </subcellularLocation>
</comment>
<evidence type="ECO:0000256" key="7">
    <source>
        <dbReference type="ARBA" id="ARBA00022801"/>
    </source>
</evidence>
<dbReference type="OrthoDB" id="3996471at2759"/>
<evidence type="ECO:0000256" key="11">
    <source>
        <dbReference type="ARBA" id="ARBA00039985"/>
    </source>
</evidence>
<comment type="caution">
    <text evidence="13">The sequence shown here is derived from an EMBL/GenBank/DDBJ whole genome shotgun (WGS) entry which is preliminary data.</text>
</comment>
<keyword evidence="8 13" id="KW-0269">Exonuclease</keyword>
<keyword evidence="9" id="KW-0539">Nucleus</keyword>
<dbReference type="Proteomes" id="UP000095605">
    <property type="component" value="Unassembled WGS sequence"/>
</dbReference>
<reference evidence="14" key="1">
    <citation type="journal article" date="2016" name="Genome Announc.">
        <title>Genome sequences of three species of Hanseniaspora isolated from spontaneous wine fermentations.</title>
        <authorList>
            <person name="Sternes P.R."/>
            <person name="Lee D."/>
            <person name="Kutyna D.R."/>
            <person name="Borneman A.R."/>
        </authorList>
    </citation>
    <scope>NUCLEOTIDE SEQUENCE [LARGE SCALE GENOMIC DNA]</scope>
    <source>
        <strain evidence="14">AWRI3578</strain>
    </source>
</reference>
<evidence type="ECO:0000256" key="5">
    <source>
        <dbReference type="ARBA" id="ARBA00022552"/>
    </source>
</evidence>
<dbReference type="InterPro" id="IPR047021">
    <property type="entry name" value="REXO1/3/4-like"/>
</dbReference>
<evidence type="ECO:0000256" key="2">
    <source>
        <dbReference type="ARBA" id="ARBA00004496"/>
    </source>
</evidence>
<protein>
    <recommendedName>
        <fullName evidence="11">RNA exonuclease 3</fullName>
    </recommendedName>
</protein>
<dbReference type="AlphaFoldDB" id="A0A1E5R346"/>
<dbReference type="InterPro" id="IPR034922">
    <property type="entry name" value="REX1-like_exo"/>
</dbReference>
<sequence length="450" mass="52182">MIGYDHSQEPTIREILQTTVSDKNDLKTMAEIITRVEMESATNALDPALKPFPCFNNKSCTFQNRYKYANKIYNISKEFYPKTKTNSKAADKLKEKTRQEELNICKKSGNNAMYIHSVTSLIKKIILNKGYKFQVAKNIAKTFRDADEYYSKLLAHLPSSKSLQNYGFEIVTKAENDKVLKEIEEEELKNKVLDFVCARCDSKYKSDKYSEAGDCSYHASRPFYQFGLKKYPCCDKTADGFDNPEFCCQNKFHVYRQQEFKERNLISEYILEEELEDGEKNILALDCEMGYTTKGYEMIRLTIVDFVSEKPIFDKIIKPVGEVLDLNTRFSGVSEIPSGSLTFEEARKEYLNEKMINKNTIIVGHGLENDLQVMRITHSKIIDTCFIGYGKLGRRKPLKKMTAFFLNKFIQTGEHDSAEDAICALQIIKREYFNEFNFKINTEQLKWNDL</sequence>
<evidence type="ECO:0000256" key="8">
    <source>
        <dbReference type="ARBA" id="ARBA00022839"/>
    </source>
</evidence>
<keyword evidence="6" id="KW-0540">Nuclease</keyword>
<dbReference type="CDD" id="cd06145">
    <property type="entry name" value="REX1_like"/>
    <property type="match status" value="1"/>
</dbReference>
<dbReference type="PANTHER" id="PTHR12801:SF118">
    <property type="entry name" value="RNA EXONUCLEASE 3"/>
    <property type="match status" value="1"/>
</dbReference>
<dbReference type="SMART" id="SM00479">
    <property type="entry name" value="EXOIII"/>
    <property type="match status" value="1"/>
</dbReference>
<evidence type="ECO:0000256" key="3">
    <source>
        <dbReference type="ARBA" id="ARBA00006357"/>
    </source>
</evidence>
<feature type="domain" description="Exonuclease" evidence="12">
    <location>
        <begin position="281"/>
        <end position="437"/>
    </location>
</feature>
<evidence type="ECO:0000256" key="1">
    <source>
        <dbReference type="ARBA" id="ARBA00004123"/>
    </source>
</evidence>
<accession>A0A1E5R346</accession>
<evidence type="ECO:0000256" key="4">
    <source>
        <dbReference type="ARBA" id="ARBA00022490"/>
    </source>
</evidence>
<dbReference type="EMBL" id="LPNL01000009">
    <property type="protein sequence ID" value="OEJ81304.1"/>
    <property type="molecule type" value="Genomic_DNA"/>
</dbReference>
<evidence type="ECO:0000313" key="13">
    <source>
        <dbReference type="EMBL" id="OEJ81304.1"/>
    </source>
</evidence>
<comment type="similarity">
    <text evidence="3">Belongs to the REXO1/REXO3 family.</text>
</comment>
<comment type="function">
    <text evidence="10">3' to 5' exoribonuclease required for proper 3' end maturation of MRP RNA and of the U5L snRNA.</text>
</comment>
<evidence type="ECO:0000259" key="12">
    <source>
        <dbReference type="SMART" id="SM00479"/>
    </source>
</evidence>
<dbReference type="InterPro" id="IPR012337">
    <property type="entry name" value="RNaseH-like_sf"/>
</dbReference>
<keyword evidence="4" id="KW-0963">Cytoplasm</keyword>
<dbReference type="Gene3D" id="3.30.420.10">
    <property type="entry name" value="Ribonuclease H-like superfamily/Ribonuclease H"/>
    <property type="match status" value="1"/>
</dbReference>
<dbReference type="PANTHER" id="PTHR12801">
    <property type="entry name" value="RNA EXONUCLEASE REXO1 / RECO3 FAMILY MEMBER-RELATED"/>
    <property type="match status" value="1"/>
</dbReference>
<keyword evidence="7" id="KW-0378">Hydrolase</keyword>
<dbReference type="GO" id="GO:0005737">
    <property type="term" value="C:cytoplasm"/>
    <property type="evidence" value="ECO:0007669"/>
    <property type="project" value="UniProtKB-SubCell"/>
</dbReference>
<gene>
    <name evidence="13" type="ORF">AWRI3578_g3683</name>
</gene>
<evidence type="ECO:0000256" key="10">
    <source>
        <dbReference type="ARBA" id="ARBA00037201"/>
    </source>
</evidence>
<evidence type="ECO:0000256" key="9">
    <source>
        <dbReference type="ARBA" id="ARBA00023242"/>
    </source>
</evidence>
<proteinExistence type="inferred from homology"/>
<evidence type="ECO:0000256" key="6">
    <source>
        <dbReference type="ARBA" id="ARBA00022722"/>
    </source>
</evidence>
<keyword evidence="5" id="KW-0698">rRNA processing</keyword>
<keyword evidence="14" id="KW-1185">Reference proteome</keyword>
<dbReference type="GO" id="GO:0005634">
    <property type="term" value="C:nucleus"/>
    <property type="evidence" value="ECO:0007669"/>
    <property type="project" value="UniProtKB-SubCell"/>
</dbReference>
<evidence type="ECO:0000313" key="14">
    <source>
        <dbReference type="Proteomes" id="UP000095605"/>
    </source>
</evidence>
<dbReference type="InterPro" id="IPR013520">
    <property type="entry name" value="Ribonucl_H"/>
</dbReference>
<name>A0A1E5R346_9ASCO</name>
<dbReference type="GO" id="GO:0006364">
    <property type="term" value="P:rRNA processing"/>
    <property type="evidence" value="ECO:0007669"/>
    <property type="project" value="UniProtKB-KW"/>
</dbReference>
<dbReference type="GO" id="GO:0004527">
    <property type="term" value="F:exonuclease activity"/>
    <property type="evidence" value="ECO:0007669"/>
    <property type="project" value="UniProtKB-KW"/>
</dbReference>
<dbReference type="InterPro" id="IPR036397">
    <property type="entry name" value="RNaseH_sf"/>
</dbReference>